<gene>
    <name evidence="11" type="primary">galE</name>
    <name evidence="11" type="ORF">C6W88_20610</name>
</gene>
<evidence type="ECO:0000313" key="12">
    <source>
        <dbReference type="Proteomes" id="UP000241895"/>
    </source>
</evidence>
<evidence type="ECO:0000256" key="5">
    <source>
        <dbReference type="ARBA" id="ARBA00013189"/>
    </source>
</evidence>
<evidence type="ECO:0000256" key="3">
    <source>
        <dbReference type="ARBA" id="ARBA00004947"/>
    </source>
</evidence>
<evidence type="ECO:0000256" key="1">
    <source>
        <dbReference type="ARBA" id="ARBA00000083"/>
    </source>
</evidence>
<reference evidence="11 12" key="1">
    <citation type="submission" date="2018-03" db="EMBL/GenBank/DDBJ databases">
        <authorList>
            <person name="Zhou J."/>
            <person name="Li X."/>
            <person name="Xue M."/>
            <person name="Yin J."/>
        </authorList>
    </citation>
    <scope>NUCLEOTIDE SEQUENCE [LARGE SCALE GENOMIC DNA]</scope>
    <source>
        <strain evidence="11 12">SYSU ZJ2214</strain>
    </source>
</reference>
<evidence type="ECO:0000256" key="6">
    <source>
        <dbReference type="ARBA" id="ARBA00018569"/>
    </source>
</evidence>
<dbReference type="CDD" id="cd05247">
    <property type="entry name" value="UDP_G4E_1_SDR_e"/>
    <property type="match status" value="1"/>
</dbReference>
<dbReference type="EMBL" id="PXNS01000022">
    <property type="protein sequence ID" value="PTL88760.1"/>
    <property type="molecule type" value="Genomic_DNA"/>
</dbReference>
<proteinExistence type="inferred from homology"/>
<evidence type="ECO:0000256" key="8">
    <source>
        <dbReference type="ARBA" id="ARBA00023235"/>
    </source>
</evidence>
<keyword evidence="8 9" id="KW-0413">Isomerase</keyword>
<comment type="caution">
    <text evidence="11">The sequence shown here is derived from an EMBL/GenBank/DDBJ whole genome shotgun (WGS) entry which is preliminary data.</text>
</comment>
<evidence type="ECO:0000313" key="11">
    <source>
        <dbReference type="EMBL" id="PTL88760.1"/>
    </source>
</evidence>
<comment type="cofactor">
    <cofactor evidence="2 9">
        <name>NAD(+)</name>
        <dbReference type="ChEBI" id="CHEBI:57540"/>
    </cofactor>
</comment>
<dbReference type="NCBIfam" id="TIGR01179">
    <property type="entry name" value="galE"/>
    <property type="match status" value="1"/>
</dbReference>
<comment type="pathway">
    <text evidence="3 9">Carbohydrate metabolism; galactose metabolism.</text>
</comment>
<comment type="similarity">
    <text evidence="4 9">Belongs to the NAD(P)-dependent epimerase/dehydratase family.</text>
</comment>
<organism evidence="11 12">
    <name type="scientific">Halomonas litopenaei</name>
    <dbReference type="NCBI Taxonomy" id="2109328"/>
    <lineage>
        <taxon>Bacteria</taxon>
        <taxon>Pseudomonadati</taxon>
        <taxon>Pseudomonadota</taxon>
        <taxon>Gammaproteobacteria</taxon>
        <taxon>Oceanospirillales</taxon>
        <taxon>Halomonadaceae</taxon>
        <taxon>Halomonas</taxon>
    </lineage>
</organism>
<dbReference type="Proteomes" id="UP000241895">
    <property type="component" value="Unassembled WGS sequence"/>
</dbReference>
<accession>A0ABX5ITN2</accession>
<evidence type="ECO:0000256" key="9">
    <source>
        <dbReference type="RuleBase" id="RU366046"/>
    </source>
</evidence>
<keyword evidence="12" id="KW-1185">Reference proteome</keyword>
<dbReference type="InterPro" id="IPR036291">
    <property type="entry name" value="NAD(P)-bd_dom_sf"/>
</dbReference>
<dbReference type="PANTHER" id="PTHR43725">
    <property type="entry name" value="UDP-GLUCOSE 4-EPIMERASE"/>
    <property type="match status" value="1"/>
</dbReference>
<dbReference type="SUPFAM" id="SSF51735">
    <property type="entry name" value="NAD(P)-binding Rossmann-fold domains"/>
    <property type="match status" value="1"/>
</dbReference>
<protein>
    <recommendedName>
        <fullName evidence="6 9">UDP-glucose 4-epimerase</fullName>
        <ecNumber evidence="5 9">5.1.3.2</ecNumber>
    </recommendedName>
</protein>
<dbReference type="NCBIfam" id="NF007956">
    <property type="entry name" value="PRK10675.1"/>
    <property type="match status" value="1"/>
</dbReference>
<evidence type="ECO:0000256" key="4">
    <source>
        <dbReference type="ARBA" id="ARBA00007637"/>
    </source>
</evidence>
<evidence type="ECO:0000256" key="7">
    <source>
        <dbReference type="ARBA" id="ARBA00023027"/>
    </source>
</evidence>
<comment type="subunit">
    <text evidence="9">Homodimer.</text>
</comment>
<dbReference type="Pfam" id="PF16363">
    <property type="entry name" value="GDP_Man_Dehyd"/>
    <property type="match status" value="1"/>
</dbReference>
<dbReference type="PRINTS" id="PR01713">
    <property type="entry name" value="NUCEPIMERASE"/>
</dbReference>
<evidence type="ECO:0000259" key="10">
    <source>
        <dbReference type="Pfam" id="PF16363"/>
    </source>
</evidence>
<name>A0ABX5ITN2_9GAMM</name>
<feature type="domain" description="NAD(P)-binding" evidence="10">
    <location>
        <begin position="4"/>
        <end position="325"/>
    </location>
</feature>
<keyword evidence="9" id="KW-0119">Carbohydrate metabolism</keyword>
<dbReference type="PANTHER" id="PTHR43725:SF47">
    <property type="entry name" value="UDP-GLUCOSE 4-EPIMERASE"/>
    <property type="match status" value="1"/>
</dbReference>
<dbReference type="InterPro" id="IPR016040">
    <property type="entry name" value="NAD(P)-bd_dom"/>
</dbReference>
<dbReference type="Gene3D" id="3.90.25.10">
    <property type="entry name" value="UDP-galactose 4-epimerase, domain 1"/>
    <property type="match status" value="1"/>
</dbReference>
<sequence>MSILVTGGAGYIGSHMVLSLLENDFDVVVLDNLSNSSVESIKRISEISGRKCVFVPGDIRDKELVKNLLIENEVSDVLHFAGLKAVGESVEKPIEYYENNVGGTLSLCEAMNQVGVRRLVFSSSATVYGDAERMPIDESTPTGNPSNPYGRSKLMVEEVLNDLVVSDSSWSIALLRYFNPVGAHVSGRIGEDPQGPPNNLVPYIAQVAVGRRDFLSVYGNDYPTIDGTGVRDYIHVSDLVDGHLAAMKKISESPGTGVWNLGTGCGVSVLEMIRAFEQTSGKKIPYRFVDRRKGDVAECWVNPSKAESDLGWKAKNNIFDMVRDTWNWQVKNPNGYS</sequence>
<dbReference type="InterPro" id="IPR005886">
    <property type="entry name" value="UDP_G4E"/>
</dbReference>
<keyword evidence="7 9" id="KW-0520">NAD</keyword>
<dbReference type="EC" id="5.1.3.2" evidence="5 9"/>
<dbReference type="RefSeq" id="WP_108133847.1">
    <property type="nucleotide sequence ID" value="NZ_PXNS01000022.1"/>
</dbReference>
<dbReference type="Gene3D" id="3.40.50.720">
    <property type="entry name" value="NAD(P)-binding Rossmann-like Domain"/>
    <property type="match status" value="1"/>
</dbReference>
<evidence type="ECO:0000256" key="2">
    <source>
        <dbReference type="ARBA" id="ARBA00001911"/>
    </source>
</evidence>
<comment type="catalytic activity">
    <reaction evidence="1 9">
        <text>UDP-alpha-D-glucose = UDP-alpha-D-galactose</text>
        <dbReference type="Rhea" id="RHEA:22168"/>
        <dbReference type="ChEBI" id="CHEBI:58885"/>
        <dbReference type="ChEBI" id="CHEBI:66914"/>
        <dbReference type="EC" id="5.1.3.2"/>
    </reaction>
</comment>